<reference evidence="1 2" key="1">
    <citation type="submission" date="2024-01" db="EMBL/GenBank/DDBJ databases">
        <title>The genomes of 5 underutilized Papilionoideae crops provide insights into root nodulation and disease resistanc.</title>
        <authorList>
            <person name="Jiang F."/>
        </authorList>
    </citation>
    <scope>NUCLEOTIDE SEQUENCE [LARGE SCALE GENOMIC DNA]</scope>
    <source>
        <strain evidence="1">DUOXIRENSHENG_FW03</strain>
        <tissue evidence="1">Leaves</tissue>
    </source>
</reference>
<evidence type="ECO:0000313" key="2">
    <source>
        <dbReference type="Proteomes" id="UP001386955"/>
    </source>
</evidence>
<sequence>MHACVMRPCRVEPSKRWCAIAKAERMRGMDMALGVELIHAPLSQDYDRNSTSSVLRFLVLLLHAAAVQSENDKHKVQRDI</sequence>
<gene>
    <name evidence="1" type="ORF">VNO78_16564</name>
</gene>
<proteinExistence type="predicted"/>
<keyword evidence="2" id="KW-1185">Reference proteome</keyword>
<organism evidence="1 2">
    <name type="scientific">Psophocarpus tetragonolobus</name>
    <name type="common">Winged bean</name>
    <name type="synonym">Dolichos tetragonolobus</name>
    <dbReference type="NCBI Taxonomy" id="3891"/>
    <lineage>
        <taxon>Eukaryota</taxon>
        <taxon>Viridiplantae</taxon>
        <taxon>Streptophyta</taxon>
        <taxon>Embryophyta</taxon>
        <taxon>Tracheophyta</taxon>
        <taxon>Spermatophyta</taxon>
        <taxon>Magnoliopsida</taxon>
        <taxon>eudicotyledons</taxon>
        <taxon>Gunneridae</taxon>
        <taxon>Pentapetalae</taxon>
        <taxon>rosids</taxon>
        <taxon>fabids</taxon>
        <taxon>Fabales</taxon>
        <taxon>Fabaceae</taxon>
        <taxon>Papilionoideae</taxon>
        <taxon>50 kb inversion clade</taxon>
        <taxon>NPAAA clade</taxon>
        <taxon>indigoferoid/millettioid clade</taxon>
        <taxon>Phaseoleae</taxon>
        <taxon>Psophocarpus</taxon>
    </lineage>
</organism>
<dbReference type="AlphaFoldDB" id="A0AAN9XKR3"/>
<evidence type="ECO:0000313" key="1">
    <source>
        <dbReference type="EMBL" id="KAK7395939.1"/>
    </source>
</evidence>
<dbReference type="Proteomes" id="UP001386955">
    <property type="component" value="Unassembled WGS sequence"/>
</dbReference>
<dbReference type="EMBL" id="JAYMYS010000004">
    <property type="protein sequence ID" value="KAK7395939.1"/>
    <property type="molecule type" value="Genomic_DNA"/>
</dbReference>
<accession>A0AAN9XKR3</accession>
<comment type="caution">
    <text evidence="1">The sequence shown here is derived from an EMBL/GenBank/DDBJ whole genome shotgun (WGS) entry which is preliminary data.</text>
</comment>
<name>A0AAN9XKR3_PSOTE</name>
<protein>
    <submittedName>
        <fullName evidence="1">Uncharacterized protein</fullName>
    </submittedName>
</protein>